<dbReference type="GO" id="GO:0000307">
    <property type="term" value="C:cyclin-dependent protein kinase holoenzyme complex"/>
    <property type="evidence" value="ECO:0007669"/>
    <property type="project" value="TreeGrafter"/>
</dbReference>
<dbReference type="SUPFAM" id="SSF47954">
    <property type="entry name" value="Cyclin-like"/>
    <property type="match status" value="1"/>
</dbReference>
<proteinExistence type="evidence at transcript level"/>
<dbReference type="PANTHER" id="PTHR15615">
    <property type="match status" value="1"/>
</dbReference>
<dbReference type="PANTHER" id="PTHR15615:SF108">
    <property type="entry name" value="PROTEIN CNPPD1"/>
    <property type="match status" value="1"/>
</dbReference>
<dbReference type="Pfam" id="PF13733">
    <property type="entry name" value="Glyco_transf_7N"/>
    <property type="match status" value="1"/>
</dbReference>
<protein>
    <recommendedName>
        <fullName evidence="2">Protein CNPPD1</fullName>
    </recommendedName>
</protein>
<dbReference type="InterPro" id="IPR029044">
    <property type="entry name" value="Nucleotide-diphossugar_trans"/>
</dbReference>
<feature type="domain" description="Galactosyltransferase N-terminal" evidence="3">
    <location>
        <begin position="36"/>
        <end position="91"/>
    </location>
</feature>
<comment type="similarity">
    <text evidence="1">Belongs to the CNPPD1 family.</text>
</comment>
<evidence type="ECO:0000259" key="3">
    <source>
        <dbReference type="Pfam" id="PF13733"/>
    </source>
</evidence>
<dbReference type="InterPro" id="IPR027995">
    <property type="entry name" value="Galactosyl_T_N"/>
</dbReference>
<dbReference type="SUPFAM" id="SSF53448">
    <property type="entry name" value="Nucleotide-diphospho-sugar transferases"/>
    <property type="match status" value="1"/>
</dbReference>
<dbReference type="AlphaFoldDB" id="A0A4Y7NLZ8"/>
<dbReference type="GO" id="GO:0019901">
    <property type="term" value="F:protein kinase binding"/>
    <property type="evidence" value="ECO:0007669"/>
    <property type="project" value="InterPro"/>
</dbReference>
<dbReference type="Gene3D" id="1.10.472.10">
    <property type="entry name" value="Cyclin-like"/>
    <property type="match status" value="1"/>
</dbReference>
<dbReference type="Gene3D" id="3.90.550.10">
    <property type="entry name" value="Spore Coat Polysaccharide Biosynthesis Protein SpsA, Chain A"/>
    <property type="match status" value="1"/>
</dbReference>
<dbReference type="GO" id="GO:0016538">
    <property type="term" value="F:cyclin-dependent protein serine/threonine kinase regulator activity"/>
    <property type="evidence" value="ECO:0007669"/>
    <property type="project" value="TreeGrafter"/>
</dbReference>
<dbReference type="Pfam" id="PF08613">
    <property type="entry name" value="Cyclin"/>
    <property type="match status" value="1"/>
</dbReference>
<dbReference type="InterPro" id="IPR036915">
    <property type="entry name" value="Cyclin-like_sf"/>
</dbReference>
<dbReference type="InterPro" id="IPR013922">
    <property type="entry name" value="Cyclin_PHO80-like"/>
</dbReference>
<gene>
    <name evidence="4" type="primary">EOG090X069C</name>
</gene>
<evidence type="ECO:0000256" key="2">
    <source>
        <dbReference type="ARBA" id="ARBA00040808"/>
    </source>
</evidence>
<evidence type="ECO:0000256" key="1">
    <source>
        <dbReference type="ARBA" id="ARBA00038508"/>
    </source>
</evidence>
<dbReference type="GO" id="GO:0005634">
    <property type="term" value="C:nucleus"/>
    <property type="evidence" value="ECO:0007669"/>
    <property type="project" value="TreeGrafter"/>
</dbReference>
<dbReference type="CDD" id="cd20557">
    <property type="entry name" value="CYCLIN_ScPCL1-like"/>
    <property type="match status" value="1"/>
</dbReference>
<name>A0A4Y7NLZ8_9CRUS</name>
<dbReference type="EMBL" id="LR023998">
    <property type="protein sequence ID" value="SVE93617.1"/>
    <property type="molecule type" value="mRNA"/>
</dbReference>
<sequence>MTWKLRLKSKILYDSCDCSAEGKHLYRGESENEVEQQIPKNYLAVIVPFRNRFEELVEFVPHLHKFLSNQSVHHEIFIVNQILITRVTRSTTLFISRLRKTLYYGSSVLNPSQNLHSSLPLTDVMVEKFNKKDSNLFLEKLCFDYAAELSREACLSPCSLVVALIYLERLCLNNPNFVSSIPSSKLFLVSVMVASKFLNDEGEEDEVINSDWANSAKIDLKELNDLERQFLQAIDWLLFVDEKDFSDALARIEFRVAQRECLKRGWLTYTDLNVLAQQKLLIETWNLVYDLVIHVSIACVTAYLASLVTLVGSAIFVSSLPWNNCRDLTAVRSSPSQLLAFNQESNSTFNSNSELPENEVILDIPNDESDLSIMNVQISNIASVEYVKDFSIVIPSRLPKPPFFMANETPHLLTFGLSDPISYLQKSYCTVLDSIMRYRGFFYSQPEQCTNLLVY</sequence>
<organism evidence="4">
    <name type="scientific">Scapholeberis mucronata</name>
    <dbReference type="NCBI Taxonomy" id="202097"/>
    <lineage>
        <taxon>Eukaryota</taxon>
        <taxon>Metazoa</taxon>
        <taxon>Ecdysozoa</taxon>
        <taxon>Arthropoda</taxon>
        <taxon>Crustacea</taxon>
        <taxon>Branchiopoda</taxon>
        <taxon>Diplostraca</taxon>
        <taxon>Cladocera</taxon>
        <taxon>Anomopoda</taxon>
        <taxon>Daphniidae</taxon>
        <taxon>Scapholeberis</taxon>
    </lineage>
</organism>
<evidence type="ECO:0000313" key="4">
    <source>
        <dbReference type="EMBL" id="SVE93617.1"/>
    </source>
</evidence>
<reference evidence="4" key="1">
    <citation type="submission" date="2018-08" db="EMBL/GenBank/DDBJ databases">
        <authorList>
            <person name="Cornetti L."/>
        </authorList>
    </citation>
    <scope>NUCLEOTIDE SEQUENCE</scope>
    <source>
        <strain evidence="4">BE-ASS</strain>
    </source>
</reference>
<accession>A0A4Y7NLZ8</accession>